<keyword evidence="2" id="KW-0378">Hydrolase</keyword>
<dbReference type="InterPro" id="IPR027417">
    <property type="entry name" value="P-loop_NTPase"/>
</dbReference>
<dbReference type="GO" id="GO:0045910">
    <property type="term" value="P:negative regulation of DNA recombination"/>
    <property type="evidence" value="ECO:0007669"/>
    <property type="project" value="TreeGrafter"/>
</dbReference>
<dbReference type="PANTHER" id="PTHR11472:SF34">
    <property type="entry name" value="REGULATOR OF TELOMERE ELONGATION HELICASE 1"/>
    <property type="match status" value="1"/>
</dbReference>
<keyword evidence="3" id="KW-0067">ATP-binding</keyword>
<evidence type="ECO:0000256" key="3">
    <source>
        <dbReference type="ARBA" id="ARBA00022840"/>
    </source>
</evidence>
<dbReference type="SMART" id="SM00488">
    <property type="entry name" value="DEXDc2"/>
    <property type="match status" value="1"/>
</dbReference>
<dbReference type="InterPro" id="IPR045028">
    <property type="entry name" value="DinG/Rad3-like"/>
</dbReference>
<dbReference type="EMBL" id="JARAOO010000007">
    <property type="protein sequence ID" value="KAJ7962975.1"/>
    <property type="molecule type" value="Genomic_DNA"/>
</dbReference>
<keyword evidence="6" id="KW-1185">Reference proteome</keyword>
<gene>
    <name evidence="5" type="ORF">O6P43_018125</name>
</gene>
<evidence type="ECO:0000259" key="4">
    <source>
        <dbReference type="PROSITE" id="PS51193"/>
    </source>
</evidence>
<dbReference type="GO" id="GO:1904430">
    <property type="term" value="P:negative regulation of t-circle formation"/>
    <property type="evidence" value="ECO:0007669"/>
    <property type="project" value="TreeGrafter"/>
</dbReference>
<name>A0AAD7LRE5_QUISA</name>
<dbReference type="GO" id="GO:0070182">
    <property type="term" value="F:DNA polymerase binding"/>
    <property type="evidence" value="ECO:0007669"/>
    <property type="project" value="TreeGrafter"/>
</dbReference>
<dbReference type="GO" id="GO:0005524">
    <property type="term" value="F:ATP binding"/>
    <property type="evidence" value="ECO:0007669"/>
    <property type="project" value="UniProtKB-KW"/>
</dbReference>
<dbReference type="InterPro" id="IPR010614">
    <property type="entry name" value="RAD3-like_helicase_DEAD"/>
</dbReference>
<dbReference type="SUPFAM" id="SSF52540">
    <property type="entry name" value="P-loop containing nucleoside triphosphate hydrolases"/>
    <property type="match status" value="1"/>
</dbReference>
<accession>A0AAD7LRE5</accession>
<organism evidence="5 6">
    <name type="scientific">Quillaja saponaria</name>
    <name type="common">Soap bark tree</name>
    <dbReference type="NCBI Taxonomy" id="32244"/>
    <lineage>
        <taxon>Eukaryota</taxon>
        <taxon>Viridiplantae</taxon>
        <taxon>Streptophyta</taxon>
        <taxon>Embryophyta</taxon>
        <taxon>Tracheophyta</taxon>
        <taxon>Spermatophyta</taxon>
        <taxon>Magnoliopsida</taxon>
        <taxon>eudicotyledons</taxon>
        <taxon>Gunneridae</taxon>
        <taxon>Pentapetalae</taxon>
        <taxon>rosids</taxon>
        <taxon>fabids</taxon>
        <taxon>Fabales</taxon>
        <taxon>Quillajaceae</taxon>
        <taxon>Quillaja</taxon>
    </lineage>
</organism>
<evidence type="ECO:0000313" key="5">
    <source>
        <dbReference type="EMBL" id="KAJ7962975.1"/>
    </source>
</evidence>
<evidence type="ECO:0000313" key="6">
    <source>
        <dbReference type="Proteomes" id="UP001163823"/>
    </source>
</evidence>
<dbReference type="GO" id="GO:0005634">
    <property type="term" value="C:nucleus"/>
    <property type="evidence" value="ECO:0007669"/>
    <property type="project" value="TreeGrafter"/>
</dbReference>
<dbReference type="InterPro" id="IPR014013">
    <property type="entry name" value="Helic_SF1/SF2_ATP-bd_DinG/Rad3"/>
</dbReference>
<dbReference type="PANTHER" id="PTHR11472">
    <property type="entry name" value="DNA REPAIR DEAD HELICASE RAD3/XP-D SUBFAMILY MEMBER"/>
    <property type="match status" value="1"/>
</dbReference>
<dbReference type="KEGG" id="qsa:O6P43_018125"/>
<dbReference type="GO" id="GO:0003678">
    <property type="term" value="F:DNA helicase activity"/>
    <property type="evidence" value="ECO:0007669"/>
    <property type="project" value="InterPro"/>
</dbReference>
<evidence type="ECO:0000256" key="2">
    <source>
        <dbReference type="ARBA" id="ARBA00022801"/>
    </source>
</evidence>
<dbReference type="GO" id="GO:0010569">
    <property type="term" value="P:regulation of double-strand break repair via homologous recombination"/>
    <property type="evidence" value="ECO:0007669"/>
    <property type="project" value="TreeGrafter"/>
</dbReference>
<dbReference type="Proteomes" id="UP001163823">
    <property type="component" value="Chromosome 7"/>
</dbReference>
<protein>
    <submittedName>
        <fullName evidence="5">Regulator of telomere elongation helicase 1-like</fullName>
    </submittedName>
</protein>
<dbReference type="InterPro" id="IPR006554">
    <property type="entry name" value="Helicase-like_DEXD_c2"/>
</dbReference>
<proteinExistence type="predicted"/>
<dbReference type="Pfam" id="PF06733">
    <property type="entry name" value="DEAD_2"/>
    <property type="match status" value="2"/>
</dbReference>
<reference evidence="5" key="1">
    <citation type="journal article" date="2023" name="Science">
        <title>Elucidation of the pathway for biosynthesis of saponin adjuvants from the soapbark tree.</title>
        <authorList>
            <person name="Reed J."/>
            <person name="Orme A."/>
            <person name="El-Demerdash A."/>
            <person name="Owen C."/>
            <person name="Martin L.B.B."/>
            <person name="Misra R.C."/>
            <person name="Kikuchi S."/>
            <person name="Rejzek M."/>
            <person name="Martin A.C."/>
            <person name="Harkess A."/>
            <person name="Leebens-Mack J."/>
            <person name="Louveau T."/>
            <person name="Stephenson M.J."/>
            <person name="Osbourn A."/>
        </authorList>
    </citation>
    <scope>NUCLEOTIDE SEQUENCE</scope>
    <source>
        <strain evidence="5">S10</strain>
    </source>
</reference>
<dbReference type="InterPro" id="IPR057498">
    <property type="entry name" value="Rtel1_ARCH"/>
</dbReference>
<feature type="domain" description="Helicase ATP-binding" evidence="4">
    <location>
        <begin position="7"/>
        <end position="271"/>
    </location>
</feature>
<dbReference type="GO" id="GO:0003677">
    <property type="term" value="F:DNA binding"/>
    <property type="evidence" value="ECO:0007669"/>
    <property type="project" value="InterPro"/>
</dbReference>
<keyword evidence="5" id="KW-0347">Helicase</keyword>
<comment type="caution">
    <text evidence="5">The sequence shown here is derived from an EMBL/GenBank/DDBJ whole genome shotgun (WGS) entry which is preliminary data.</text>
</comment>
<dbReference type="AlphaFoldDB" id="A0AAD7LRE5"/>
<dbReference type="Gene3D" id="3.40.50.300">
    <property type="entry name" value="P-loop containing nucleotide triphosphate hydrolases"/>
    <property type="match status" value="2"/>
</dbReference>
<dbReference type="GO" id="GO:0016818">
    <property type="term" value="F:hydrolase activity, acting on acid anhydrides, in phosphorus-containing anhydrides"/>
    <property type="evidence" value="ECO:0007669"/>
    <property type="project" value="InterPro"/>
</dbReference>
<dbReference type="PROSITE" id="PS51193">
    <property type="entry name" value="HELICASE_ATP_BIND_2"/>
    <property type="match status" value="1"/>
</dbReference>
<evidence type="ECO:0000256" key="1">
    <source>
        <dbReference type="ARBA" id="ARBA00022741"/>
    </source>
</evidence>
<dbReference type="Pfam" id="PF23109">
    <property type="entry name" value="ARCH_RTEL1"/>
    <property type="match status" value="1"/>
</dbReference>
<keyword evidence="1" id="KW-0547">Nucleotide-binding</keyword>
<dbReference type="GO" id="GO:0090657">
    <property type="term" value="P:telomeric loop disassembly"/>
    <property type="evidence" value="ECO:0007669"/>
    <property type="project" value="TreeGrafter"/>
</dbReference>
<sequence length="394" mass="44244">MPTYRIRGIDVDFPFEAYDCQLVYMEKVIQSLQKKCNALLESPTGTGKTLCLLCATLAWRKSLGSFSTGMTLRTSQNVGGKADVSPSQSSASNLPTIIYASRTHSQIRQVIQELKRTCYRPKMVVLGSREQLCIHDEVSLLRGRTQTNACQSLRRKQGKRQCNHYPCVSDYLKRNPHLGEEPIDIEDLVNIGRKFGPKSLNISWNNSILIFDEAHNLESLCSDAASFDLPPWLLTACVTEAKSCIDLSIKRRDQSNDKSRNPDDFAILKALLLKLEKRISEVPIESKELGFTKPGPYIYELLADLNITDKTVPKLIKIIEEAAMLIEEDSQQKAKGRVCRLENILISSIMSSEMGKIFMQISIVFMCRKLMQKLIMAIQVSHQGHSAGGASIQE</sequence>